<organism evidence="5 6">
    <name type="scientific">Sediminibacillus dalangtanensis</name>
    <dbReference type="NCBI Taxonomy" id="2729421"/>
    <lineage>
        <taxon>Bacteria</taxon>
        <taxon>Bacillati</taxon>
        <taxon>Bacillota</taxon>
        <taxon>Bacilli</taxon>
        <taxon>Bacillales</taxon>
        <taxon>Bacillaceae</taxon>
        <taxon>Sediminibacillus</taxon>
    </lineage>
</organism>
<dbReference type="PANTHER" id="PTHR28082">
    <property type="entry name" value="ZINC FINGER PROTEIN"/>
    <property type="match status" value="1"/>
</dbReference>
<dbReference type="Proteomes" id="UP000665043">
    <property type="component" value="Chromosome"/>
</dbReference>
<feature type="domain" description="CHY-type" evidence="4">
    <location>
        <begin position="10"/>
        <end position="90"/>
    </location>
</feature>
<dbReference type="EMBL" id="CP046956">
    <property type="protein sequence ID" value="QTN01474.1"/>
    <property type="molecule type" value="Genomic_DNA"/>
</dbReference>
<protein>
    <recommendedName>
        <fullName evidence="4">CHY-type domain-containing protein</fullName>
    </recommendedName>
</protein>
<dbReference type="InterPro" id="IPR052604">
    <property type="entry name" value="Mito_Tim_assembly_helper"/>
</dbReference>
<dbReference type="InterPro" id="IPR008913">
    <property type="entry name" value="Znf_CHY"/>
</dbReference>
<proteinExistence type="predicted"/>
<dbReference type="PROSITE" id="PS51266">
    <property type="entry name" value="ZF_CHY"/>
    <property type="match status" value="1"/>
</dbReference>
<dbReference type="Pfam" id="PF05495">
    <property type="entry name" value="zf-CHY"/>
    <property type="match status" value="1"/>
</dbReference>
<gene>
    <name evidence="5" type="ORF">ERJ70_09690</name>
</gene>
<dbReference type="InterPro" id="IPR016694">
    <property type="entry name" value="UCP017292"/>
</dbReference>
<keyword evidence="1" id="KW-0479">Metal-binding</keyword>
<evidence type="ECO:0000259" key="4">
    <source>
        <dbReference type="PROSITE" id="PS51266"/>
    </source>
</evidence>
<dbReference type="PANTHER" id="PTHR28082:SF1">
    <property type="entry name" value="HELPER OF TIM PROTEIN 13"/>
    <property type="match status" value="1"/>
</dbReference>
<evidence type="ECO:0000313" key="5">
    <source>
        <dbReference type="EMBL" id="QTN01474.1"/>
    </source>
</evidence>
<evidence type="ECO:0000256" key="1">
    <source>
        <dbReference type="ARBA" id="ARBA00022723"/>
    </source>
</evidence>
<sequence>MGNHEVHGKVIDNATRCEHYHSELDIIAIKFACCHAYYPCYRCHQETAGHAAIVWPNTDGKKKAVLCGNCHRELTIETYKGTDICPYCHAAFNPGCNLHYHYYFG</sequence>
<keyword evidence="2" id="KW-0863">Zinc-finger</keyword>
<keyword evidence="3" id="KW-0862">Zinc</keyword>
<accession>A0ABX7W045</accession>
<dbReference type="PIRSF" id="PIRSF017292">
    <property type="entry name" value="UCP017292_Znf_CHY"/>
    <property type="match status" value="1"/>
</dbReference>
<dbReference type="SUPFAM" id="SSF161219">
    <property type="entry name" value="CHY zinc finger-like"/>
    <property type="match status" value="1"/>
</dbReference>
<evidence type="ECO:0000256" key="3">
    <source>
        <dbReference type="ARBA" id="ARBA00022833"/>
    </source>
</evidence>
<dbReference type="InterPro" id="IPR037274">
    <property type="entry name" value="Znf_CHY_sf"/>
</dbReference>
<reference evidence="5 6" key="1">
    <citation type="submission" date="2019-12" db="EMBL/GenBank/DDBJ databases">
        <title>The whole genome sequencing of a strain isolated from a Mars analog, Dalangtan Playa.</title>
        <authorList>
            <person name="Huang T."/>
        </authorList>
    </citation>
    <scope>NUCLEOTIDE SEQUENCE [LARGE SCALE GENOMIC DNA]</scope>
    <source>
        <strain evidence="5 6">DP4-553-S</strain>
    </source>
</reference>
<keyword evidence="6" id="KW-1185">Reference proteome</keyword>
<evidence type="ECO:0000256" key="2">
    <source>
        <dbReference type="ARBA" id="ARBA00022771"/>
    </source>
</evidence>
<name>A0ABX7W045_9BACI</name>
<evidence type="ECO:0000313" key="6">
    <source>
        <dbReference type="Proteomes" id="UP000665043"/>
    </source>
</evidence>